<name>A0A0F9TCJ7_9ZZZZ</name>
<sequence>MLTPPDASAPVIEKNGIIYRPDMILSDRLNEVKTTRKSAKYHYLDDALPVTWVDYMLGGCYMMDRTEYDLIILYISGNFAPPFPQIYAETEQFSQEEIRENWTKILHRKAILDEALILNIPPEPFQNCYDWECKYCRYQLVCQTLTRDLNVKMTVEQAEEDKELWS</sequence>
<evidence type="ECO:0008006" key="2">
    <source>
        <dbReference type="Google" id="ProtNLM"/>
    </source>
</evidence>
<reference evidence="1" key="1">
    <citation type="journal article" date="2015" name="Nature">
        <title>Complex archaea that bridge the gap between prokaryotes and eukaryotes.</title>
        <authorList>
            <person name="Spang A."/>
            <person name="Saw J.H."/>
            <person name="Jorgensen S.L."/>
            <person name="Zaremba-Niedzwiedzka K."/>
            <person name="Martijn J."/>
            <person name="Lind A.E."/>
            <person name="van Eijk R."/>
            <person name="Schleper C."/>
            <person name="Guy L."/>
            <person name="Ettema T.J."/>
        </authorList>
    </citation>
    <scope>NUCLEOTIDE SEQUENCE</scope>
</reference>
<dbReference type="Gene3D" id="3.90.320.10">
    <property type="match status" value="1"/>
</dbReference>
<proteinExistence type="predicted"/>
<dbReference type="AlphaFoldDB" id="A0A0F9TCJ7"/>
<dbReference type="EMBL" id="LAZR01000358">
    <property type="protein sequence ID" value="KKN72657.1"/>
    <property type="molecule type" value="Genomic_DNA"/>
</dbReference>
<protein>
    <recommendedName>
        <fullName evidence="2">PD-(D/E)XK endonuclease-like domain-containing protein</fullName>
    </recommendedName>
</protein>
<evidence type="ECO:0000313" key="1">
    <source>
        <dbReference type="EMBL" id="KKN72657.1"/>
    </source>
</evidence>
<comment type="caution">
    <text evidence="1">The sequence shown here is derived from an EMBL/GenBank/DDBJ whole genome shotgun (WGS) entry which is preliminary data.</text>
</comment>
<organism evidence="1">
    <name type="scientific">marine sediment metagenome</name>
    <dbReference type="NCBI Taxonomy" id="412755"/>
    <lineage>
        <taxon>unclassified sequences</taxon>
        <taxon>metagenomes</taxon>
        <taxon>ecological metagenomes</taxon>
    </lineage>
</organism>
<dbReference type="InterPro" id="IPR011604">
    <property type="entry name" value="PDDEXK-like_dom_sf"/>
</dbReference>
<gene>
    <name evidence="1" type="ORF">LCGC14_0408990</name>
</gene>
<accession>A0A0F9TCJ7</accession>